<organism evidence="4 5">
    <name type="scientific">Paenibacillus cellulosilyticus</name>
    <dbReference type="NCBI Taxonomy" id="375489"/>
    <lineage>
        <taxon>Bacteria</taxon>
        <taxon>Bacillati</taxon>
        <taxon>Bacillota</taxon>
        <taxon>Bacilli</taxon>
        <taxon>Bacillales</taxon>
        <taxon>Paenibacillaceae</taxon>
        <taxon>Paenibacillus</taxon>
    </lineage>
</organism>
<keyword evidence="1 4" id="KW-0808">Transferase</keyword>
<proteinExistence type="predicted"/>
<dbReference type="EMBL" id="QGTQ01000001">
    <property type="protein sequence ID" value="PWW08550.1"/>
    <property type="molecule type" value="Genomic_DNA"/>
</dbReference>
<accession>A0A2V2Z407</accession>
<sequence length="192" mass="20999">MDKLNIRAATIHDAEPAARLIYEAIHDIAYQLTGETTAEDALSALAELFRQEGNRFSSKQILVAEVEGSAAGIILCYHGSEADKLDAPIAERLRQRTGNPNPQIDKEADEDEYYIDSIAVFPEYRGRGIAKALLAAAEEAGAALGYGRIALNVEYGNDSAARLYRSIGYESDKTITINNSSFYHMVKPLTSL</sequence>
<keyword evidence="5" id="KW-1185">Reference proteome</keyword>
<dbReference type="PANTHER" id="PTHR43420">
    <property type="entry name" value="ACETYLTRANSFERASE"/>
    <property type="match status" value="1"/>
</dbReference>
<feature type="domain" description="N-acetyltransferase" evidence="3">
    <location>
        <begin position="4"/>
        <end position="190"/>
    </location>
</feature>
<evidence type="ECO:0000259" key="3">
    <source>
        <dbReference type="PROSITE" id="PS51186"/>
    </source>
</evidence>
<dbReference type="Proteomes" id="UP000246635">
    <property type="component" value="Unassembled WGS sequence"/>
</dbReference>
<name>A0A2V2Z407_9BACL</name>
<dbReference type="CDD" id="cd04301">
    <property type="entry name" value="NAT_SF"/>
    <property type="match status" value="1"/>
</dbReference>
<dbReference type="PROSITE" id="PS51186">
    <property type="entry name" value="GNAT"/>
    <property type="match status" value="1"/>
</dbReference>
<gene>
    <name evidence="4" type="ORF">DFQ01_101273</name>
</gene>
<dbReference type="PANTHER" id="PTHR43420:SF47">
    <property type="entry name" value="N-ACETYLTRANSFERASE DOMAIN-CONTAINING PROTEIN"/>
    <property type="match status" value="1"/>
</dbReference>
<dbReference type="OrthoDB" id="5319888at2"/>
<keyword evidence="2" id="KW-0012">Acyltransferase</keyword>
<reference evidence="4 5" key="1">
    <citation type="submission" date="2018-05" db="EMBL/GenBank/DDBJ databases">
        <title>Genomic Encyclopedia of Type Strains, Phase III (KMG-III): the genomes of soil and plant-associated and newly described type strains.</title>
        <authorList>
            <person name="Whitman W."/>
        </authorList>
    </citation>
    <scope>NUCLEOTIDE SEQUENCE [LARGE SCALE GENOMIC DNA]</scope>
    <source>
        <strain evidence="4 5">CECT 5696</strain>
    </source>
</reference>
<comment type="caution">
    <text evidence="4">The sequence shown here is derived from an EMBL/GenBank/DDBJ whole genome shotgun (WGS) entry which is preliminary data.</text>
</comment>
<dbReference type="AlphaFoldDB" id="A0A2V2Z407"/>
<dbReference type="Pfam" id="PF00583">
    <property type="entry name" value="Acetyltransf_1"/>
    <property type="match status" value="1"/>
</dbReference>
<evidence type="ECO:0000256" key="1">
    <source>
        <dbReference type="ARBA" id="ARBA00022679"/>
    </source>
</evidence>
<dbReference type="GO" id="GO:0016747">
    <property type="term" value="F:acyltransferase activity, transferring groups other than amino-acyl groups"/>
    <property type="evidence" value="ECO:0007669"/>
    <property type="project" value="InterPro"/>
</dbReference>
<dbReference type="InterPro" id="IPR050680">
    <property type="entry name" value="YpeA/RimI_acetyltransf"/>
</dbReference>
<dbReference type="SUPFAM" id="SSF55729">
    <property type="entry name" value="Acyl-CoA N-acyltransferases (Nat)"/>
    <property type="match status" value="1"/>
</dbReference>
<evidence type="ECO:0000313" key="5">
    <source>
        <dbReference type="Proteomes" id="UP000246635"/>
    </source>
</evidence>
<dbReference type="RefSeq" id="WP_110042075.1">
    <property type="nucleotide sequence ID" value="NZ_CP054613.1"/>
</dbReference>
<dbReference type="InterPro" id="IPR000182">
    <property type="entry name" value="GNAT_dom"/>
</dbReference>
<evidence type="ECO:0000256" key="2">
    <source>
        <dbReference type="ARBA" id="ARBA00023315"/>
    </source>
</evidence>
<evidence type="ECO:0000313" key="4">
    <source>
        <dbReference type="EMBL" id="PWW08550.1"/>
    </source>
</evidence>
<dbReference type="InterPro" id="IPR016181">
    <property type="entry name" value="Acyl_CoA_acyltransferase"/>
</dbReference>
<protein>
    <submittedName>
        <fullName evidence="4">Acetyltransferase (GNAT) family protein</fullName>
    </submittedName>
</protein>
<dbReference type="Gene3D" id="3.40.630.30">
    <property type="match status" value="1"/>
</dbReference>